<evidence type="ECO:0000313" key="1">
    <source>
        <dbReference type="EnsemblPlants" id="AET6Gv20417400.1"/>
    </source>
</evidence>
<name>A0A453NMC2_AEGTS</name>
<sequence>LLACPFTKQTWRITLDWARIPAQPPANEPTMLDGRLRAKAQTPPTLRKALQPITLLVPWMIWKQRNECVFDNARPSIDALVDRIKDEAKCWAQAGAKGLRVVLPASWDVH</sequence>
<protein>
    <submittedName>
        <fullName evidence="1">Uncharacterized protein</fullName>
    </submittedName>
</protein>
<dbReference type="EnsemblPlants" id="AET6Gv20417400.1">
    <property type="protein sequence ID" value="AET6Gv20417400.1"/>
    <property type="gene ID" value="AET6Gv20417400"/>
</dbReference>
<evidence type="ECO:0000313" key="2">
    <source>
        <dbReference type="Proteomes" id="UP000015105"/>
    </source>
</evidence>
<reference evidence="2" key="2">
    <citation type="journal article" date="2017" name="Nat. Plants">
        <title>The Aegilops tauschii genome reveals multiple impacts of transposons.</title>
        <authorList>
            <person name="Zhao G."/>
            <person name="Zou C."/>
            <person name="Li K."/>
            <person name="Wang K."/>
            <person name="Li T."/>
            <person name="Gao L."/>
            <person name="Zhang X."/>
            <person name="Wang H."/>
            <person name="Yang Z."/>
            <person name="Liu X."/>
            <person name="Jiang W."/>
            <person name="Mao L."/>
            <person name="Kong X."/>
            <person name="Jiao Y."/>
            <person name="Jia J."/>
        </authorList>
    </citation>
    <scope>NUCLEOTIDE SEQUENCE [LARGE SCALE GENOMIC DNA]</scope>
    <source>
        <strain evidence="2">cv. AL8/78</strain>
    </source>
</reference>
<proteinExistence type="predicted"/>
<organism evidence="1 2">
    <name type="scientific">Aegilops tauschii subsp. strangulata</name>
    <name type="common">Goatgrass</name>
    <dbReference type="NCBI Taxonomy" id="200361"/>
    <lineage>
        <taxon>Eukaryota</taxon>
        <taxon>Viridiplantae</taxon>
        <taxon>Streptophyta</taxon>
        <taxon>Embryophyta</taxon>
        <taxon>Tracheophyta</taxon>
        <taxon>Spermatophyta</taxon>
        <taxon>Magnoliopsida</taxon>
        <taxon>Liliopsida</taxon>
        <taxon>Poales</taxon>
        <taxon>Poaceae</taxon>
        <taxon>BOP clade</taxon>
        <taxon>Pooideae</taxon>
        <taxon>Triticodae</taxon>
        <taxon>Triticeae</taxon>
        <taxon>Triticinae</taxon>
        <taxon>Aegilops</taxon>
    </lineage>
</organism>
<reference evidence="2" key="1">
    <citation type="journal article" date="2014" name="Science">
        <title>Ancient hybridizations among the ancestral genomes of bread wheat.</title>
        <authorList>
            <consortium name="International Wheat Genome Sequencing Consortium,"/>
            <person name="Marcussen T."/>
            <person name="Sandve S.R."/>
            <person name="Heier L."/>
            <person name="Spannagl M."/>
            <person name="Pfeifer M."/>
            <person name="Jakobsen K.S."/>
            <person name="Wulff B.B."/>
            <person name="Steuernagel B."/>
            <person name="Mayer K.F."/>
            <person name="Olsen O.A."/>
        </authorList>
    </citation>
    <scope>NUCLEOTIDE SEQUENCE [LARGE SCALE GENOMIC DNA]</scope>
    <source>
        <strain evidence="2">cv. AL8/78</strain>
    </source>
</reference>
<dbReference type="AlphaFoldDB" id="A0A453NMC2"/>
<reference evidence="1" key="3">
    <citation type="journal article" date="2017" name="Nature">
        <title>Genome sequence of the progenitor of the wheat D genome Aegilops tauschii.</title>
        <authorList>
            <person name="Luo M.C."/>
            <person name="Gu Y.Q."/>
            <person name="Puiu D."/>
            <person name="Wang H."/>
            <person name="Twardziok S.O."/>
            <person name="Deal K.R."/>
            <person name="Huo N."/>
            <person name="Zhu T."/>
            <person name="Wang L."/>
            <person name="Wang Y."/>
            <person name="McGuire P.E."/>
            <person name="Liu S."/>
            <person name="Long H."/>
            <person name="Ramasamy R.K."/>
            <person name="Rodriguez J.C."/>
            <person name="Van S.L."/>
            <person name="Yuan L."/>
            <person name="Wang Z."/>
            <person name="Xia Z."/>
            <person name="Xiao L."/>
            <person name="Anderson O.D."/>
            <person name="Ouyang S."/>
            <person name="Liang Y."/>
            <person name="Zimin A.V."/>
            <person name="Pertea G."/>
            <person name="Qi P."/>
            <person name="Bennetzen J.L."/>
            <person name="Dai X."/>
            <person name="Dawson M.W."/>
            <person name="Muller H.G."/>
            <person name="Kugler K."/>
            <person name="Rivarola-Duarte L."/>
            <person name="Spannagl M."/>
            <person name="Mayer K.F.X."/>
            <person name="Lu F.H."/>
            <person name="Bevan M.W."/>
            <person name="Leroy P."/>
            <person name="Li P."/>
            <person name="You F.M."/>
            <person name="Sun Q."/>
            <person name="Liu Z."/>
            <person name="Lyons E."/>
            <person name="Wicker T."/>
            <person name="Salzberg S.L."/>
            <person name="Devos K.M."/>
            <person name="Dvorak J."/>
        </authorList>
    </citation>
    <scope>NUCLEOTIDE SEQUENCE [LARGE SCALE GENOMIC DNA]</scope>
    <source>
        <strain evidence="1">cv. AL8/78</strain>
    </source>
</reference>
<dbReference type="Proteomes" id="UP000015105">
    <property type="component" value="Chromosome 6D"/>
</dbReference>
<accession>A0A453NMC2</accession>
<reference evidence="1" key="4">
    <citation type="submission" date="2019-03" db="UniProtKB">
        <authorList>
            <consortium name="EnsemblPlants"/>
        </authorList>
    </citation>
    <scope>IDENTIFICATION</scope>
</reference>
<reference evidence="1" key="5">
    <citation type="journal article" date="2021" name="G3 (Bethesda)">
        <title>Aegilops tauschii genome assembly Aet v5.0 features greater sequence contiguity and improved annotation.</title>
        <authorList>
            <person name="Wang L."/>
            <person name="Zhu T."/>
            <person name="Rodriguez J.C."/>
            <person name="Deal K.R."/>
            <person name="Dubcovsky J."/>
            <person name="McGuire P.E."/>
            <person name="Lux T."/>
            <person name="Spannagl M."/>
            <person name="Mayer K.F.X."/>
            <person name="Baldrich P."/>
            <person name="Meyers B.C."/>
            <person name="Huo N."/>
            <person name="Gu Y.Q."/>
            <person name="Zhou H."/>
            <person name="Devos K.M."/>
            <person name="Bennetzen J.L."/>
            <person name="Unver T."/>
            <person name="Budak H."/>
            <person name="Gulick P.J."/>
            <person name="Galiba G."/>
            <person name="Kalapos B."/>
            <person name="Nelson D.R."/>
            <person name="Li P."/>
            <person name="You F.M."/>
            <person name="Luo M.C."/>
            <person name="Dvorak J."/>
        </authorList>
    </citation>
    <scope>NUCLEOTIDE SEQUENCE [LARGE SCALE GENOMIC DNA]</scope>
    <source>
        <strain evidence="1">cv. AL8/78</strain>
    </source>
</reference>
<dbReference type="Gramene" id="AET6Gv20417400.1">
    <property type="protein sequence ID" value="AET6Gv20417400.1"/>
    <property type="gene ID" value="AET6Gv20417400"/>
</dbReference>
<keyword evidence="2" id="KW-1185">Reference proteome</keyword>